<dbReference type="Pfam" id="PF13671">
    <property type="entry name" value="AAA_33"/>
    <property type="match status" value="1"/>
</dbReference>
<name>A0A447GFC1_9MYCO</name>
<dbReference type="SUPFAM" id="SSF52540">
    <property type="entry name" value="P-loop containing nucleoside triphosphate hydrolases"/>
    <property type="match status" value="1"/>
</dbReference>
<accession>A0A447GFC1</accession>
<dbReference type="EMBL" id="LR130759">
    <property type="protein sequence ID" value="VDM89158.1"/>
    <property type="molecule type" value="Genomic_DNA"/>
</dbReference>
<evidence type="ECO:0000313" key="1">
    <source>
        <dbReference type="EMBL" id="VDM89158.1"/>
    </source>
</evidence>
<keyword evidence="2" id="KW-1185">Reference proteome</keyword>
<sequence>MARKTPAPARLYVLAGVNGAGKSSIGGAAIRAAGGQYYDPDEAARALIAANPALGQREANGAAWEQGRKLLERAIHQRLAFTFETTLGGNTMPRLLAEAAARGIEVRIFYVGLASAEAHVERVRQRVRAGGHDIPEADIRRRCRHSLLNLVQLLRVLAELRVYDNSATADPALGQAPQPVLVLHMRSGRIIGPPDLARTPDWAKPVVAAALQL</sequence>
<dbReference type="PANTHER" id="PTHR39206:SF1">
    <property type="entry name" value="SLL8004 PROTEIN"/>
    <property type="match status" value="1"/>
</dbReference>
<organism evidence="1 2">
    <name type="scientific">Mycobacterium basiliense</name>
    <dbReference type="NCBI Taxonomy" id="2094119"/>
    <lineage>
        <taxon>Bacteria</taxon>
        <taxon>Bacillati</taxon>
        <taxon>Actinomycetota</taxon>
        <taxon>Actinomycetes</taxon>
        <taxon>Mycobacteriales</taxon>
        <taxon>Mycobacteriaceae</taxon>
        <taxon>Mycobacterium</taxon>
    </lineage>
</organism>
<proteinExistence type="predicted"/>
<dbReference type="Gene3D" id="3.40.50.300">
    <property type="entry name" value="P-loop containing nucleotide triphosphate hydrolases"/>
    <property type="match status" value="1"/>
</dbReference>
<dbReference type="RefSeq" id="WP_158017099.1">
    <property type="nucleotide sequence ID" value="NZ_CBCSKE010000066.1"/>
</dbReference>
<protein>
    <submittedName>
        <fullName evidence="1">Zeta toxin</fullName>
    </submittedName>
</protein>
<dbReference type="InterPro" id="IPR027417">
    <property type="entry name" value="P-loop_NTPase"/>
</dbReference>
<dbReference type="AlphaFoldDB" id="A0A447GFC1"/>
<reference evidence="2" key="1">
    <citation type="submission" date="2018-02" db="EMBL/GenBank/DDBJ databases">
        <authorList>
            <person name="Seth-Smith MB H."/>
            <person name="Seth-Smith H."/>
        </authorList>
    </citation>
    <scope>NUCLEOTIDE SEQUENCE [LARGE SCALE GENOMIC DNA]</scope>
</reference>
<dbReference type="KEGG" id="mbai:MB901379_02726"/>
<evidence type="ECO:0000313" key="2">
    <source>
        <dbReference type="Proteomes" id="UP000269998"/>
    </source>
</evidence>
<gene>
    <name evidence="1" type="ORF">MB901379_02726</name>
</gene>
<dbReference type="OrthoDB" id="9791543at2"/>
<dbReference type="PANTHER" id="PTHR39206">
    <property type="entry name" value="SLL8004 PROTEIN"/>
    <property type="match status" value="1"/>
</dbReference>
<dbReference type="Proteomes" id="UP000269998">
    <property type="component" value="Chromosome"/>
</dbReference>